<feature type="region of interest" description="Disordered" evidence="2">
    <location>
        <begin position="777"/>
        <end position="798"/>
    </location>
</feature>
<feature type="compositionally biased region" description="Basic and acidic residues" evidence="2">
    <location>
        <begin position="213"/>
        <end position="228"/>
    </location>
</feature>
<evidence type="ECO:0000256" key="1">
    <source>
        <dbReference type="PROSITE-ProRule" id="PRU00176"/>
    </source>
</evidence>
<dbReference type="Pfam" id="PF00076">
    <property type="entry name" value="RRM_1"/>
    <property type="match status" value="1"/>
</dbReference>
<dbReference type="InterPro" id="IPR012677">
    <property type="entry name" value="Nucleotide-bd_a/b_plait_sf"/>
</dbReference>
<sequence length="1946" mass="223794">MREKGRVREWDSCTGHRAWHRRTALGSEKISLQERGRQWKGKDTGHRSWNGNRNEHRGGGYDRGQWKGGNWSRNKQWGYDRGQYKQATAFFFTNMPEDWSYTEMWRTFGKFGRVFDIYSPQRRNKNGRRFGFVRFLNVRNTRELENQLDKIKVEGHKLWVNLAKYPEEKVKEETVRRIFPTNEIVPGKTYAEAVRGQVGCGAGKSKEKVPAIPLKSEEGKNRAHEKQKQPKSGLVWKQKNRGEVWSGLEFNVKEEELQWLQGSYVGVAHSVEIVPNLQEKFYMEGYVSCRLRAMGGKLVLMDGEDKEEIKDLVEGASEWLGQWFSEVKPWSPAMVAKERFVWMRCQGAPLHAWGPEFFEELALAWGKCICLDDSTSKKRRFDVARFLLSTTIMDPISVHRKVKVNGDIFELKFSEEELSNSLFSLKYDFRPAFNSDSELDESWSGASEYTEGFDEDSGEAEIGDGAGEDTPRRVTIPSKERESRLAVTSNSEAKFEFEGKSNDVGWSEKKARLSDSRVGEEESVDVVADSFEMDMEEDDAGDRADLGLGASGSKEKSFSNSNPTASMGSFGLGMQPNSVSLEGYATNGTRADEGLPKEFWAVERINGSPQSGIEVRPEKGAKKKMSRDSAEKGKIILENGSSCSSERSSLEGCREEDSSAAQKKYKKKRKKRSKSCTSVYQKSILLGFMKQKKKSRGRCGAKQTDEEEVPVFLPSTNNSIAGGSVGDSGIQNCNRLLKELPNKRIATDIWEVAKKIGAVAEDEVSVIKQIEEMEKRDRSAKEKESLKGPTKDQKETKKSGIDRKLCRLLWGTEEFDWVAKDPVGLSGGMVCVWNSKALRVLKVWEGENFIGIQGRLVAEDVCVNIINIYSPCQLAGKRSLWGELKELVLQTRGLWCLVGDFNTIKSVEEKVGSQAVTTEMREFNNFIMEAELVDIPLAGRKFTWYQPSGKLMSRIDRFLMSEEWLNKWGEATQWGLTRTVSDHCPILLRHKKVNWGPKPFRFFDTWLEQEGCREVIRETWRRKKINGWAGFRLKEKLKFTKEALKTWSRNFVPEIERRIREATAEILQLDVKGETTQLSTEEIERRRQAFLTLWDSIRHKESMLQQKSRKVWLAKGDANTRFFHNCVKGRWRRNEMSSIHVKGVQITEADKLKEEIATFFEEIFTEEKWMRPSIEGTQFKKISPADNVFLTAPFSEEEIKLVVWECESSKAPGPDGFNFKFIKSEWETIKGDVIEFLHEFQKNGKLVKGLNTSFIVLVPKVENPQKIEEYRPISLIGGIYKILSKLLANRLKKVLVGIVGEQQMAFLNGRQLMDGVVIANEVIDEVKKKKKEAFLLKIDFEKAYDKVSWRFLDFMLQKMGFSNKWRKWIMECLSSSMVSVLVNGSPTRQFSMTRGLRQGDPLSPFLFLIIAEGINGLVVKAVEKGLLEGVEVGNKGFKVTHLQYADDTLLFGKASEDNVWAMKSILRTFELVSGLKINFNKSQLIGIGAKEEWLEKMAWVLCCKKGSLPFKYLGIPIGGRCGKLSFWKPVLEGVTNKLSTWKGRYLSLGGRITLINSVLSSLSVFWMSVYMIPKGTILFIDKIRRRFLWGGVEGGKKINWVRWDKVCRDKEQGGLGVKNLRKFNLALLGKWWGRLVNEEDGLWKKVILQKYGREGEPRYNWLRESSGFGSRWWRDICRLNAIDQENEGWLAKGLNIKIGEGDSVKFWWDDWGGRGILANKYPRLYLISAGKDNMVSQMGRWYNGSWIWELQWRRRLYSWEVQEEAEIMKEIQETTIMKGRTDVWEWVHSNNGAYTTKSAYKALKMEVEQEQQGVNLQKVWNAMVPSKVSAFSWQLLQDKIPTKANLFKRGIIQNLEECKCEFCGYQMEETSHIFTQCNVAYDLWNACFRWWGIRSVLDREGSKVFQQHPSALKVAEIREGWRCIWLVVVWTVWLARNDSIFKEKRS</sequence>
<dbReference type="Pfam" id="PF00078">
    <property type="entry name" value="RVT_1"/>
    <property type="match status" value="1"/>
</dbReference>
<organism evidence="5 6">
    <name type="scientific">Rubroshorea leprosula</name>
    <dbReference type="NCBI Taxonomy" id="152421"/>
    <lineage>
        <taxon>Eukaryota</taxon>
        <taxon>Viridiplantae</taxon>
        <taxon>Streptophyta</taxon>
        <taxon>Embryophyta</taxon>
        <taxon>Tracheophyta</taxon>
        <taxon>Spermatophyta</taxon>
        <taxon>Magnoliopsida</taxon>
        <taxon>eudicotyledons</taxon>
        <taxon>Gunneridae</taxon>
        <taxon>Pentapetalae</taxon>
        <taxon>rosids</taxon>
        <taxon>malvids</taxon>
        <taxon>Malvales</taxon>
        <taxon>Dipterocarpaceae</taxon>
        <taxon>Rubroshorea</taxon>
    </lineage>
</organism>
<dbReference type="InterPro" id="IPR026960">
    <property type="entry name" value="RVT-Znf"/>
</dbReference>
<evidence type="ECO:0000259" key="3">
    <source>
        <dbReference type="PROSITE" id="PS50102"/>
    </source>
</evidence>
<dbReference type="InterPro" id="IPR043502">
    <property type="entry name" value="DNA/RNA_pol_sf"/>
</dbReference>
<dbReference type="SUPFAM" id="SSF54928">
    <property type="entry name" value="RNA-binding domain, RBD"/>
    <property type="match status" value="1"/>
</dbReference>
<feature type="region of interest" description="Disordered" evidence="2">
    <location>
        <begin position="536"/>
        <end position="571"/>
    </location>
</feature>
<feature type="domain" description="Reverse transcriptase" evidence="4">
    <location>
        <begin position="1239"/>
        <end position="1517"/>
    </location>
</feature>
<reference evidence="5 6" key="1">
    <citation type="journal article" date="2021" name="Commun. Biol.">
        <title>The genome of Shorea leprosula (Dipterocarpaceae) highlights the ecological relevance of drought in aseasonal tropical rainforests.</title>
        <authorList>
            <person name="Ng K.K.S."/>
            <person name="Kobayashi M.J."/>
            <person name="Fawcett J.A."/>
            <person name="Hatakeyama M."/>
            <person name="Paape T."/>
            <person name="Ng C.H."/>
            <person name="Ang C.C."/>
            <person name="Tnah L.H."/>
            <person name="Lee C.T."/>
            <person name="Nishiyama T."/>
            <person name="Sese J."/>
            <person name="O'Brien M.J."/>
            <person name="Copetti D."/>
            <person name="Mohd Noor M.I."/>
            <person name="Ong R.C."/>
            <person name="Putra M."/>
            <person name="Sireger I.Z."/>
            <person name="Indrioko S."/>
            <person name="Kosugi Y."/>
            <person name="Izuno A."/>
            <person name="Isagi Y."/>
            <person name="Lee S.L."/>
            <person name="Shimizu K.K."/>
        </authorList>
    </citation>
    <scope>NUCLEOTIDE SEQUENCE [LARGE SCALE GENOMIC DNA]</scope>
    <source>
        <strain evidence="5">214</strain>
    </source>
</reference>
<dbReference type="GO" id="GO:0003723">
    <property type="term" value="F:RNA binding"/>
    <property type="evidence" value="ECO:0007669"/>
    <property type="project" value="UniProtKB-UniRule"/>
</dbReference>
<dbReference type="SUPFAM" id="SSF56219">
    <property type="entry name" value="DNase I-like"/>
    <property type="match status" value="1"/>
</dbReference>
<proteinExistence type="predicted"/>
<dbReference type="SMART" id="SM00360">
    <property type="entry name" value="RRM"/>
    <property type="match status" value="1"/>
</dbReference>
<feature type="compositionally biased region" description="Polar residues" evidence="2">
    <location>
        <begin position="558"/>
        <end position="567"/>
    </location>
</feature>
<feature type="compositionally biased region" description="Basic and acidic residues" evidence="2">
    <location>
        <begin position="648"/>
        <end position="657"/>
    </location>
</feature>
<name>A0AAV5HL87_9ROSI</name>
<comment type="caution">
    <text evidence="5">The sequence shown here is derived from an EMBL/GenBank/DDBJ whole genome shotgun (WGS) entry which is preliminary data.</text>
</comment>
<protein>
    <submittedName>
        <fullName evidence="5">Uncharacterized protein</fullName>
    </submittedName>
</protein>
<evidence type="ECO:0000256" key="2">
    <source>
        <dbReference type="SAM" id="MobiDB-lite"/>
    </source>
</evidence>
<dbReference type="PROSITE" id="PS50878">
    <property type="entry name" value="RT_POL"/>
    <property type="match status" value="1"/>
</dbReference>
<gene>
    <name evidence="5" type="ORF">SLEP1_g3530</name>
</gene>
<evidence type="ECO:0000313" key="5">
    <source>
        <dbReference type="EMBL" id="GKU89388.1"/>
    </source>
</evidence>
<feature type="compositionally biased region" description="Basic and acidic residues" evidence="2">
    <location>
        <begin position="32"/>
        <end position="46"/>
    </location>
</feature>
<evidence type="ECO:0000259" key="4">
    <source>
        <dbReference type="PROSITE" id="PS50878"/>
    </source>
</evidence>
<feature type="compositionally biased region" description="Acidic residues" evidence="2">
    <location>
        <begin position="451"/>
        <end position="462"/>
    </location>
</feature>
<feature type="region of interest" description="Disordered" evidence="2">
    <location>
        <begin position="437"/>
        <end position="487"/>
    </location>
</feature>
<dbReference type="Proteomes" id="UP001054252">
    <property type="component" value="Unassembled WGS sequence"/>
</dbReference>
<dbReference type="PANTHER" id="PTHR33116:SF75">
    <property type="entry name" value="RIBONUCLEASE H PROTEIN"/>
    <property type="match status" value="1"/>
</dbReference>
<dbReference type="InterPro" id="IPR036691">
    <property type="entry name" value="Endo/exonu/phosph_ase_sf"/>
</dbReference>
<dbReference type="InterPro" id="IPR000477">
    <property type="entry name" value="RT_dom"/>
</dbReference>
<dbReference type="InterPro" id="IPR035979">
    <property type="entry name" value="RBD_domain_sf"/>
</dbReference>
<dbReference type="SUPFAM" id="SSF56672">
    <property type="entry name" value="DNA/RNA polymerases"/>
    <property type="match status" value="1"/>
</dbReference>
<feature type="compositionally biased region" description="Basic residues" evidence="2">
    <location>
        <begin position="663"/>
        <end position="674"/>
    </location>
</feature>
<dbReference type="EMBL" id="BPVZ01000003">
    <property type="protein sequence ID" value="GKU89388.1"/>
    <property type="molecule type" value="Genomic_DNA"/>
</dbReference>
<dbReference type="Gene3D" id="3.30.70.330">
    <property type="match status" value="1"/>
</dbReference>
<keyword evidence="1" id="KW-0694">RNA-binding</keyword>
<dbReference type="InterPro" id="IPR000504">
    <property type="entry name" value="RRM_dom"/>
</dbReference>
<feature type="compositionally biased region" description="Low complexity" evidence="2">
    <location>
        <begin position="637"/>
        <end position="647"/>
    </location>
</feature>
<feature type="region of interest" description="Disordered" evidence="2">
    <location>
        <begin position="213"/>
        <end position="233"/>
    </location>
</feature>
<feature type="compositionally biased region" description="Basic and acidic residues" evidence="2">
    <location>
        <begin position="615"/>
        <end position="635"/>
    </location>
</feature>
<accession>A0AAV5HL87</accession>
<dbReference type="PANTHER" id="PTHR33116">
    <property type="entry name" value="REVERSE TRANSCRIPTASE ZINC-BINDING DOMAIN-CONTAINING PROTEIN-RELATED-RELATED"/>
    <property type="match status" value="1"/>
</dbReference>
<dbReference type="CDD" id="cd01650">
    <property type="entry name" value="RT_nLTR_like"/>
    <property type="match status" value="1"/>
</dbReference>
<feature type="region of interest" description="Disordered" evidence="2">
    <location>
        <begin position="607"/>
        <end position="675"/>
    </location>
</feature>
<dbReference type="PROSITE" id="PS50102">
    <property type="entry name" value="RRM"/>
    <property type="match status" value="1"/>
</dbReference>
<keyword evidence="6" id="KW-1185">Reference proteome</keyword>
<evidence type="ECO:0000313" key="6">
    <source>
        <dbReference type="Proteomes" id="UP001054252"/>
    </source>
</evidence>
<feature type="region of interest" description="Disordered" evidence="2">
    <location>
        <begin position="32"/>
        <end position="67"/>
    </location>
</feature>
<dbReference type="Gene3D" id="3.60.10.10">
    <property type="entry name" value="Endonuclease/exonuclease/phosphatase"/>
    <property type="match status" value="1"/>
</dbReference>
<dbReference type="Pfam" id="PF13966">
    <property type="entry name" value="zf-RVT"/>
    <property type="match status" value="1"/>
</dbReference>
<feature type="domain" description="RRM" evidence="3">
    <location>
        <begin position="88"/>
        <end position="165"/>
    </location>
</feature>